<dbReference type="Gene3D" id="3.40.50.720">
    <property type="entry name" value="NAD(P)-binding Rossmann-like Domain"/>
    <property type="match status" value="1"/>
</dbReference>
<accession>A0ABV7FLQ1</accession>
<sequence length="281" mass="30892">MRVTIIGLGWLGHSLALRLSQQGADIVGTVRQTEKQKHLNSNGICTHLFDCYQRIDKATANALFSQRHIVINIAAGRRNIEPKRYFDAIKSLIDTAKTEGCNKILFVSTSSVFAEGAGVVTNDTPTSPETASGQVHADIETYLLSSYSQATVLRLAGLVGPNPEVGYRHPIYSLSKRKSLANPHAPVNLVHKADVIAAIQSILMNNFDRQVFNLCSQIHPSRQEYYSWCALKLGLPLLNFETKTTAQSTTQLTKTKTIEVKGTLKALGIALQYPSPFDMLP</sequence>
<protein>
    <submittedName>
        <fullName evidence="2">NAD-dependent epimerase/dehydratase family protein</fullName>
    </submittedName>
</protein>
<evidence type="ECO:0000259" key="1">
    <source>
        <dbReference type="Pfam" id="PF01370"/>
    </source>
</evidence>
<dbReference type="PANTHER" id="PTHR48079:SF6">
    <property type="entry name" value="NAD(P)-BINDING DOMAIN-CONTAINING PROTEIN-RELATED"/>
    <property type="match status" value="1"/>
</dbReference>
<feature type="domain" description="NAD-dependent epimerase/dehydratase" evidence="1">
    <location>
        <begin position="5"/>
        <end position="169"/>
    </location>
</feature>
<name>A0ABV7FLQ1_9ALTE</name>
<gene>
    <name evidence="2" type="ORF">ACFOHL_06345</name>
</gene>
<dbReference type="PANTHER" id="PTHR48079">
    <property type="entry name" value="PROTEIN YEEZ"/>
    <property type="match status" value="1"/>
</dbReference>
<dbReference type="RefSeq" id="WP_376919369.1">
    <property type="nucleotide sequence ID" value="NZ_JBHRSW010000007.1"/>
</dbReference>
<dbReference type="EMBL" id="JBHRSW010000007">
    <property type="protein sequence ID" value="MFC3121234.1"/>
    <property type="molecule type" value="Genomic_DNA"/>
</dbReference>
<dbReference type="InterPro" id="IPR051783">
    <property type="entry name" value="NAD(P)-dependent_oxidoreduct"/>
</dbReference>
<reference evidence="3" key="1">
    <citation type="journal article" date="2019" name="Int. J. Syst. Evol. Microbiol.">
        <title>The Global Catalogue of Microorganisms (GCM) 10K type strain sequencing project: providing services to taxonomists for standard genome sequencing and annotation.</title>
        <authorList>
            <consortium name="The Broad Institute Genomics Platform"/>
            <consortium name="The Broad Institute Genome Sequencing Center for Infectious Disease"/>
            <person name="Wu L."/>
            <person name="Ma J."/>
        </authorList>
    </citation>
    <scope>NUCLEOTIDE SEQUENCE [LARGE SCALE GENOMIC DNA]</scope>
    <source>
        <strain evidence="3">KCTC 52473</strain>
    </source>
</reference>
<dbReference type="InterPro" id="IPR001509">
    <property type="entry name" value="Epimerase_deHydtase"/>
</dbReference>
<dbReference type="Proteomes" id="UP001595478">
    <property type="component" value="Unassembled WGS sequence"/>
</dbReference>
<dbReference type="Pfam" id="PF01370">
    <property type="entry name" value="Epimerase"/>
    <property type="match status" value="1"/>
</dbReference>
<keyword evidence="3" id="KW-1185">Reference proteome</keyword>
<comment type="caution">
    <text evidence="2">The sequence shown here is derived from an EMBL/GenBank/DDBJ whole genome shotgun (WGS) entry which is preliminary data.</text>
</comment>
<dbReference type="InterPro" id="IPR036291">
    <property type="entry name" value="NAD(P)-bd_dom_sf"/>
</dbReference>
<evidence type="ECO:0000313" key="3">
    <source>
        <dbReference type="Proteomes" id="UP001595478"/>
    </source>
</evidence>
<organism evidence="2 3">
    <name type="scientific">Agaribacter flavus</name>
    <dbReference type="NCBI Taxonomy" id="1902781"/>
    <lineage>
        <taxon>Bacteria</taxon>
        <taxon>Pseudomonadati</taxon>
        <taxon>Pseudomonadota</taxon>
        <taxon>Gammaproteobacteria</taxon>
        <taxon>Alteromonadales</taxon>
        <taxon>Alteromonadaceae</taxon>
        <taxon>Agaribacter</taxon>
    </lineage>
</organism>
<dbReference type="SUPFAM" id="SSF51735">
    <property type="entry name" value="NAD(P)-binding Rossmann-fold domains"/>
    <property type="match status" value="1"/>
</dbReference>
<proteinExistence type="predicted"/>
<evidence type="ECO:0000313" key="2">
    <source>
        <dbReference type="EMBL" id="MFC3121234.1"/>
    </source>
</evidence>